<dbReference type="Gene3D" id="3.30.950.30">
    <property type="entry name" value="Schlafen, AAA domain"/>
    <property type="match status" value="1"/>
</dbReference>
<feature type="domain" description="Schlafen AlbA-2" evidence="1">
    <location>
        <begin position="19"/>
        <end position="141"/>
    </location>
</feature>
<evidence type="ECO:0000313" key="3">
    <source>
        <dbReference type="Proteomes" id="UP000318585"/>
    </source>
</evidence>
<dbReference type="PANTHER" id="PTHR30595:SF6">
    <property type="entry name" value="SCHLAFEN ALBA-2 DOMAIN-CONTAINING PROTEIN"/>
    <property type="match status" value="1"/>
</dbReference>
<dbReference type="OrthoDB" id="9768354at2"/>
<sequence length="555" mass="64250">MNNLQLHTLLEEFVALPSETNWVEFKMGAKSTTNEQKGEYISAMSNGAAIANKPFGYIVWGVEDNTQIIKGTNFTFQNAKEGNQDLELWIRNLLHPKINFEIFEFEYKGKHIVLLRIPAAKYEPTHFKKMAYIRIGSNKTDLRNFPEYIRIIYNSQDDWSAKAIEQATINDLDPEAIRVARGKYKEGKTRASYYDKIDNWTDEEFLDKAKININGKITNTSIILLGKEEATHFLLPSLAEITWKLETEEKAYEHFGPPLLLNTTTVLNQIRNVKYKFFPDNELLATTVNKYDTRSILEAMHNCIAHQDYSLNSRIIVTEKVDKLIFSNAGSFYAGNPEDYTKGDKTPEKYRNHWLAQAMVSLGMIDRLGYGIHTMYVAQRERFFPLPDYQLSEPQKVVLQIYGHAIDENYSKLLIERKDLSLDKVVLLDKVQKKQDINEAASKMLKKENLIEGRKHAYYVAASVAEVTNDKATYIKNKAFDKGYYKALIIEFITQYKQVSREDIDNLLLDKLSNILTEEQKRTKIRNLLYEMSKKDSTIFNQSTSTVKPIWVLKK</sequence>
<protein>
    <submittedName>
        <fullName evidence="2">Transcriptional regulator</fullName>
    </submittedName>
</protein>
<evidence type="ECO:0000313" key="2">
    <source>
        <dbReference type="EMBL" id="TRX22029.1"/>
    </source>
</evidence>
<dbReference type="Pfam" id="PF13749">
    <property type="entry name" value="HATPase_c_4"/>
    <property type="match status" value="1"/>
</dbReference>
<dbReference type="Gene3D" id="3.30.565.60">
    <property type="match status" value="1"/>
</dbReference>
<comment type="caution">
    <text evidence="2">The sequence shown here is derived from an EMBL/GenBank/DDBJ whole genome shotgun (WGS) entry which is preliminary data.</text>
</comment>
<dbReference type="PANTHER" id="PTHR30595">
    <property type="entry name" value="GLPR-RELATED TRANSCRIPTIONAL REPRESSOR"/>
    <property type="match status" value="1"/>
</dbReference>
<name>A0A553CNF6_9FLAO</name>
<dbReference type="RefSeq" id="WP_144071037.1">
    <property type="nucleotide sequence ID" value="NZ_VJZR01000003.1"/>
</dbReference>
<proteinExistence type="predicted"/>
<dbReference type="AlphaFoldDB" id="A0A553CNF6"/>
<gene>
    <name evidence="2" type="ORF">FNW17_04980</name>
</gene>
<keyword evidence="3" id="KW-1185">Reference proteome</keyword>
<dbReference type="InterPro" id="IPR038461">
    <property type="entry name" value="Schlafen_AlbA_2_dom_sf"/>
</dbReference>
<dbReference type="InterPro" id="IPR038475">
    <property type="entry name" value="RecG_C_sf"/>
</dbReference>
<accession>A0A553CNF6</accession>
<dbReference type="InterPro" id="IPR007421">
    <property type="entry name" value="Schlafen_AlbA_2_dom"/>
</dbReference>
<dbReference type="Proteomes" id="UP000318585">
    <property type="component" value="Unassembled WGS sequence"/>
</dbReference>
<organism evidence="2 3">
    <name type="scientific">Flavobacterium franklandianum</name>
    <dbReference type="NCBI Taxonomy" id="2594430"/>
    <lineage>
        <taxon>Bacteria</taxon>
        <taxon>Pseudomonadati</taxon>
        <taxon>Bacteroidota</taxon>
        <taxon>Flavobacteriia</taxon>
        <taxon>Flavobacteriales</taxon>
        <taxon>Flavobacteriaceae</taxon>
        <taxon>Flavobacterium</taxon>
    </lineage>
</organism>
<dbReference type="EMBL" id="VJZR01000003">
    <property type="protein sequence ID" value="TRX22029.1"/>
    <property type="molecule type" value="Genomic_DNA"/>
</dbReference>
<dbReference type="Pfam" id="PF04326">
    <property type="entry name" value="SLFN_AlbA_2"/>
    <property type="match status" value="1"/>
</dbReference>
<evidence type="ECO:0000259" key="1">
    <source>
        <dbReference type="Pfam" id="PF04326"/>
    </source>
</evidence>
<reference evidence="2 3" key="1">
    <citation type="submission" date="2019-07" db="EMBL/GenBank/DDBJ databases">
        <title>Novel species of Flavobacterium.</title>
        <authorList>
            <person name="Liu Q."/>
            <person name="Xin Y.-H."/>
        </authorList>
    </citation>
    <scope>NUCLEOTIDE SEQUENCE [LARGE SCALE GENOMIC DNA]</scope>
    <source>
        <strain evidence="2 3">LB3P56</strain>
    </source>
</reference>